<dbReference type="GO" id="GO:0015036">
    <property type="term" value="F:disulfide oxidoreductase activity"/>
    <property type="evidence" value="ECO:0007669"/>
    <property type="project" value="UniProtKB-ARBA"/>
</dbReference>
<name>A0A1I4PG42_ECTMO</name>
<evidence type="ECO:0000259" key="10">
    <source>
        <dbReference type="PROSITE" id="PS51352"/>
    </source>
</evidence>
<dbReference type="InterPro" id="IPR013766">
    <property type="entry name" value="Thioredoxin_domain"/>
</dbReference>
<dbReference type="Pfam" id="PF01323">
    <property type="entry name" value="DSBA"/>
    <property type="match status" value="1"/>
</dbReference>
<dbReference type="SUPFAM" id="SSF52833">
    <property type="entry name" value="Thioredoxin-like"/>
    <property type="match status" value="1"/>
</dbReference>
<dbReference type="Gene3D" id="3.40.30.10">
    <property type="entry name" value="Glutaredoxin"/>
    <property type="match status" value="1"/>
</dbReference>
<feature type="domain" description="Thioredoxin" evidence="10">
    <location>
        <begin position="14"/>
        <end position="157"/>
    </location>
</feature>
<evidence type="ECO:0000256" key="9">
    <source>
        <dbReference type="SAM" id="SignalP"/>
    </source>
</evidence>
<dbReference type="PROSITE" id="PS00194">
    <property type="entry name" value="THIOREDOXIN_1"/>
    <property type="match status" value="1"/>
</dbReference>
<dbReference type="GO" id="GO:0042597">
    <property type="term" value="C:periplasmic space"/>
    <property type="evidence" value="ECO:0007669"/>
    <property type="project" value="UniProtKB-SubCell"/>
</dbReference>
<accession>A0A1I4PG42</accession>
<feature type="chain" id="PRO_5011584097" description="Thiol:disulfide interchange protein" evidence="9">
    <location>
        <begin position="27"/>
        <end position="217"/>
    </location>
</feature>
<evidence type="ECO:0000256" key="2">
    <source>
        <dbReference type="ARBA" id="ARBA00005791"/>
    </source>
</evidence>
<dbReference type="InterPro" id="IPR017937">
    <property type="entry name" value="Thioredoxin_CS"/>
</dbReference>
<dbReference type="InterPro" id="IPR036249">
    <property type="entry name" value="Thioredoxin-like_sf"/>
</dbReference>
<dbReference type="AlphaFoldDB" id="A0A1I4PG42"/>
<dbReference type="InterPro" id="IPR050824">
    <property type="entry name" value="Thiol_disulfide_DsbA"/>
</dbReference>
<dbReference type="InterPro" id="IPR023205">
    <property type="entry name" value="DsbA/DsbL"/>
</dbReference>
<keyword evidence="6" id="KW-0676">Redox-active center</keyword>
<evidence type="ECO:0000256" key="7">
    <source>
        <dbReference type="PIRNR" id="PIRNR001488"/>
    </source>
</evidence>
<sequence length="217" mass="24296">MPLTRRRFNQSLLAGLGTLASPGLLAALVEGQDWARLQHPLSPPSEGPIEVLEFFSYGCPHCGRLNQVLPPWLERLPQDVTFRRVPVTFGRSSWETLARLYYTLKATGHLEDLDAAVFTALHEEERPLFQEAELKAWVEAQGVDAAEFEAVFHSASVRAQVSRGDRLQSRLGIRSVPGLVVDGRYRVLGRRATRYEDLLEITDGLIRRARSHRGNGG</sequence>
<reference evidence="11 12" key="1">
    <citation type="submission" date="2016-10" db="EMBL/GenBank/DDBJ databases">
        <authorList>
            <person name="de Groot N.N."/>
        </authorList>
    </citation>
    <scope>NUCLEOTIDE SEQUENCE [LARGE SCALE GENOMIC DNA]</scope>
    <source>
        <strain evidence="11 12">DSM 4180</strain>
    </source>
</reference>
<dbReference type="PROSITE" id="PS51352">
    <property type="entry name" value="THIOREDOXIN_2"/>
    <property type="match status" value="1"/>
</dbReference>
<evidence type="ECO:0000256" key="6">
    <source>
        <dbReference type="ARBA" id="ARBA00023284"/>
    </source>
</evidence>
<dbReference type="PANTHER" id="PTHR35891:SF2">
    <property type="entry name" value="THIOL:DISULFIDE INTERCHANGE PROTEIN DSBA"/>
    <property type="match status" value="1"/>
</dbReference>
<dbReference type="InterPro" id="IPR001853">
    <property type="entry name" value="DSBA-like_thioredoxin_dom"/>
</dbReference>
<evidence type="ECO:0000256" key="3">
    <source>
        <dbReference type="ARBA" id="ARBA00022729"/>
    </source>
</evidence>
<evidence type="ECO:0000256" key="5">
    <source>
        <dbReference type="ARBA" id="ARBA00023157"/>
    </source>
</evidence>
<evidence type="ECO:0000256" key="8">
    <source>
        <dbReference type="PIRSR" id="PIRSR001488-1"/>
    </source>
</evidence>
<proteinExistence type="inferred from homology"/>
<evidence type="ECO:0000313" key="11">
    <source>
        <dbReference type="EMBL" id="SFM26731.1"/>
    </source>
</evidence>
<keyword evidence="3 9" id="KW-0732">Signal</keyword>
<keyword evidence="4 7" id="KW-0574">Periplasm</keyword>
<dbReference type="PANTHER" id="PTHR35891">
    <property type="entry name" value="THIOL:DISULFIDE INTERCHANGE PROTEIN DSBA"/>
    <property type="match status" value="1"/>
</dbReference>
<dbReference type="PIRSF" id="PIRSF001488">
    <property type="entry name" value="Tdi_protein"/>
    <property type="match status" value="1"/>
</dbReference>
<evidence type="ECO:0000256" key="4">
    <source>
        <dbReference type="ARBA" id="ARBA00022764"/>
    </source>
</evidence>
<keyword evidence="12" id="KW-1185">Reference proteome</keyword>
<evidence type="ECO:0000313" key="12">
    <source>
        <dbReference type="Proteomes" id="UP000199556"/>
    </source>
</evidence>
<dbReference type="OrthoDB" id="9784896at2"/>
<comment type="subcellular location">
    <subcellularLocation>
        <location evidence="1 7">Periplasm</location>
    </subcellularLocation>
</comment>
<gene>
    <name evidence="11" type="ORF">SAMN05421721_101264</name>
</gene>
<dbReference type="RefSeq" id="WP_090483387.1">
    <property type="nucleotide sequence ID" value="NZ_FOUO01000001.1"/>
</dbReference>
<keyword evidence="5 7" id="KW-1015">Disulfide bond</keyword>
<dbReference type="EMBL" id="FOUO01000001">
    <property type="protein sequence ID" value="SFM26731.1"/>
    <property type="molecule type" value="Genomic_DNA"/>
</dbReference>
<protein>
    <recommendedName>
        <fullName evidence="7">Thiol:disulfide interchange protein</fullName>
    </recommendedName>
</protein>
<dbReference type="Proteomes" id="UP000199556">
    <property type="component" value="Unassembled WGS sequence"/>
</dbReference>
<evidence type="ECO:0000256" key="1">
    <source>
        <dbReference type="ARBA" id="ARBA00004418"/>
    </source>
</evidence>
<organism evidence="11 12">
    <name type="scientific">Ectothiorhodospira mobilis</name>
    <dbReference type="NCBI Taxonomy" id="195064"/>
    <lineage>
        <taxon>Bacteria</taxon>
        <taxon>Pseudomonadati</taxon>
        <taxon>Pseudomonadota</taxon>
        <taxon>Gammaproteobacteria</taxon>
        <taxon>Chromatiales</taxon>
        <taxon>Ectothiorhodospiraceae</taxon>
        <taxon>Ectothiorhodospira</taxon>
    </lineage>
</organism>
<comment type="similarity">
    <text evidence="2">Belongs to the thioredoxin family. DsbA subfamily.</text>
</comment>
<dbReference type="STRING" id="195064.SAMN05421721_101264"/>
<feature type="disulfide bond" description="Redox-active" evidence="8">
    <location>
        <begin position="59"/>
        <end position="62"/>
    </location>
</feature>
<feature type="signal peptide" evidence="9">
    <location>
        <begin position="1"/>
        <end position="26"/>
    </location>
</feature>
<dbReference type="CDD" id="cd03019">
    <property type="entry name" value="DsbA_DsbA"/>
    <property type="match status" value="1"/>
</dbReference>